<keyword evidence="1" id="KW-0812">Transmembrane</keyword>
<keyword evidence="1" id="KW-1133">Transmembrane helix</keyword>
<dbReference type="EMBL" id="BAAASG010000006">
    <property type="protein sequence ID" value="GAA2483669.1"/>
    <property type="molecule type" value="Genomic_DNA"/>
</dbReference>
<evidence type="ECO:0000256" key="1">
    <source>
        <dbReference type="SAM" id="Phobius"/>
    </source>
</evidence>
<gene>
    <name evidence="2" type="ORF">GCM10010276_21510</name>
</gene>
<accession>A0ABP5YM55</accession>
<sequence length="138" mass="14283">MGGCSLAGEISDAGRIDAAPVRVHGVVDRVVQVKGGSDIRVSYQVDGERFATEDLPLGQGAGLTDPAVGTVVCLEAAAEHPETVRLCGQKYPGGDNMIPTEGLVVLAGATGALMSAGWIVAVARQEKRERERSLRGSV</sequence>
<comment type="caution">
    <text evidence="2">The sequence shown here is derived from an EMBL/GenBank/DDBJ whole genome shotgun (WGS) entry which is preliminary data.</text>
</comment>
<name>A0ABP5YM55_STRLO</name>
<reference evidence="3" key="1">
    <citation type="journal article" date="2019" name="Int. J. Syst. Evol. Microbiol.">
        <title>The Global Catalogue of Microorganisms (GCM) 10K type strain sequencing project: providing services to taxonomists for standard genome sequencing and annotation.</title>
        <authorList>
            <consortium name="The Broad Institute Genomics Platform"/>
            <consortium name="The Broad Institute Genome Sequencing Center for Infectious Disease"/>
            <person name="Wu L."/>
            <person name="Ma J."/>
        </authorList>
    </citation>
    <scope>NUCLEOTIDE SEQUENCE [LARGE SCALE GENOMIC DNA]</scope>
    <source>
        <strain evidence="3">JCM 4395</strain>
    </source>
</reference>
<evidence type="ECO:0000313" key="3">
    <source>
        <dbReference type="Proteomes" id="UP001501777"/>
    </source>
</evidence>
<protein>
    <submittedName>
        <fullName evidence="2">Uncharacterized protein</fullName>
    </submittedName>
</protein>
<proteinExistence type="predicted"/>
<keyword evidence="1" id="KW-0472">Membrane</keyword>
<dbReference type="Proteomes" id="UP001501777">
    <property type="component" value="Unassembled WGS sequence"/>
</dbReference>
<evidence type="ECO:0000313" key="2">
    <source>
        <dbReference type="EMBL" id="GAA2483669.1"/>
    </source>
</evidence>
<keyword evidence="3" id="KW-1185">Reference proteome</keyword>
<organism evidence="2 3">
    <name type="scientific">Streptomyces longisporus</name>
    <dbReference type="NCBI Taxonomy" id="1948"/>
    <lineage>
        <taxon>Bacteria</taxon>
        <taxon>Bacillati</taxon>
        <taxon>Actinomycetota</taxon>
        <taxon>Actinomycetes</taxon>
        <taxon>Kitasatosporales</taxon>
        <taxon>Streptomycetaceae</taxon>
        <taxon>Streptomyces</taxon>
    </lineage>
</organism>
<feature type="transmembrane region" description="Helical" evidence="1">
    <location>
        <begin position="103"/>
        <end position="123"/>
    </location>
</feature>